<dbReference type="InterPro" id="IPR003395">
    <property type="entry name" value="RecF/RecN/SMC_N"/>
</dbReference>
<gene>
    <name evidence="12" type="ORF">SAMN05444008_11471</name>
</gene>
<protein>
    <recommendedName>
        <fullName evidence="3 9">DNA repair protein RecN</fullName>
    </recommendedName>
    <alternativeName>
        <fullName evidence="8 9">Recombination protein N</fullName>
    </alternativeName>
</protein>
<dbReference type="RefSeq" id="WP_083596632.1">
    <property type="nucleotide sequence ID" value="NZ_FQUO01000014.1"/>
</dbReference>
<feature type="coiled-coil region" evidence="10">
    <location>
        <begin position="159"/>
        <end position="186"/>
    </location>
</feature>
<evidence type="ECO:0000313" key="13">
    <source>
        <dbReference type="Proteomes" id="UP000184368"/>
    </source>
</evidence>
<dbReference type="GO" id="GO:0009432">
    <property type="term" value="P:SOS response"/>
    <property type="evidence" value="ECO:0007669"/>
    <property type="project" value="TreeGrafter"/>
</dbReference>
<evidence type="ECO:0000256" key="8">
    <source>
        <dbReference type="ARBA" id="ARBA00033408"/>
    </source>
</evidence>
<organism evidence="12 13">
    <name type="scientific">Cnuella takakiae</name>
    <dbReference type="NCBI Taxonomy" id="1302690"/>
    <lineage>
        <taxon>Bacteria</taxon>
        <taxon>Pseudomonadati</taxon>
        <taxon>Bacteroidota</taxon>
        <taxon>Chitinophagia</taxon>
        <taxon>Chitinophagales</taxon>
        <taxon>Chitinophagaceae</taxon>
        <taxon>Cnuella</taxon>
    </lineage>
</organism>
<evidence type="ECO:0000256" key="4">
    <source>
        <dbReference type="ARBA" id="ARBA00022741"/>
    </source>
</evidence>
<evidence type="ECO:0000256" key="7">
    <source>
        <dbReference type="ARBA" id="ARBA00023204"/>
    </source>
</evidence>
<dbReference type="Pfam" id="PF02463">
    <property type="entry name" value="SMC_N"/>
    <property type="match status" value="1"/>
</dbReference>
<proteinExistence type="inferred from homology"/>
<keyword evidence="6" id="KW-0067">ATP-binding</keyword>
<evidence type="ECO:0000256" key="9">
    <source>
        <dbReference type="PIRNR" id="PIRNR003128"/>
    </source>
</evidence>
<keyword evidence="5 9" id="KW-0227">DNA damage</keyword>
<dbReference type="GO" id="GO:0006281">
    <property type="term" value="P:DNA repair"/>
    <property type="evidence" value="ECO:0007669"/>
    <property type="project" value="UniProtKB-KW"/>
</dbReference>
<dbReference type="InterPro" id="IPR004604">
    <property type="entry name" value="DNA_recomb/repair_RecN"/>
</dbReference>
<name>A0A1M5FNB8_9BACT</name>
<reference evidence="12 13" key="1">
    <citation type="submission" date="2016-11" db="EMBL/GenBank/DDBJ databases">
        <authorList>
            <person name="Jaros S."/>
            <person name="Januszkiewicz K."/>
            <person name="Wedrychowicz H."/>
        </authorList>
    </citation>
    <scope>NUCLEOTIDE SEQUENCE [LARGE SCALE GENOMIC DNA]</scope>
    <source>
        <strain evidence="12 13">DSM 26897</strain>
    </source>
</reference>
<sequence>MLKKLLINNYAIIDELEIDFSGNLNILTGETGAGKSIIMGALGLILGQRAETGSLRNRERKCVVEGVFSNDNDGVAELLREADLDPEEAEVVVRREIQPSGKSRAFVNDTPVNLSQLQQVTNMLVDLHQQFDTLELGESDFQREVLDALGGNAAAIKAYQRLYTDAQAARRRFEALREQKTQFDKEFDYHQFQFSELDEAGFRPDELEESETELKLLNNAEGIKTALAKGYYELAESEEPVTRQLKALYASLQQYAELHPLLPELVKRIESAYIELQDIADEVDRVHGDINFDPATIEQLNDRLSLGYKLLKKHGVKTTNELLAIRDALNEKLQAVLNIDEAIQKAEAEYKHLLSEAEAAAEKISAARKKVVAPLQEKVDAMLRQVGMPNARIRVDIKKVGLNATGFDEVEFLFDANRSNNFNPLRKVASGGELSRLMLCIKSLVAQSIDLPTLIFDEIDTGISGEAAKQVGIIMKDLAGTRQVICITHQPQIAGRADAHFFVYKNTKADTVTTGVRMLSTDERIVAIAQMMSGEKPSAAALENAREMVTAD</sequence>
<keyword evidence="10" id="KW-0175">Coiled coil</keyword>
<dbReference type="GO" id="GO:0005524">
    <property type="term" value="F:ATP binding"/>
    <property type="evidence" value="ECO:0007669"/>
    <property type="project" value="UniProtKB-KW"/>
</dbReference>
<evidence type="ECO:0000256" key="3">
    <source>
        <dbReference type="ARBA" id="ARBA00021315"/>
    </source>
</evidence>
<evidence type="ECO:0000256" key="5">
    <source>
        <dbReference type="ARBA" id="ARBA00022763"/>
    </source>
</evidence>
<evidence type="ECO:0000256" key="10">
    <source>
        <dbReference type="SAM" id="Coils"/>
    </source>
</evidence>
<dbReference type="NCBIfam" id="TIGR00634">
    <property type="entry name" value="recN"/>
    <property type="match status" value="1"/>
</dbReference>
<accession>A0A1M5FNB8</accession>
<dbReference type="PANTHER" id="PTHR11059:SF0">
    <property type="entry name" value="DNA REPAIR PROTEIN RECN"/>
    <property type="match status" value="1"/>
</dbReference>
<dbReference type="GO" id="GO:0043590">
    <property type="term" value="C:bacterial nucleoid"/>
    <property type="evidence" value="ECO:0007669"/>
    <property type="project" value="TreeGrafter"/>
</dbReference>
<feature type="coiled-coil region" evidence="10">
    <location>
        <begin position="329"/>
        <end position="370"/>
    </location>
</feature>
<dbReference type="PIRSF" id="PIRSF003128">
    <property type="entry name" value="RecN"/>
    <property type="match status" value="1"/>
</dbReference>
<comment type="function">
    <text evidence="1 9">May be involved in recombinational repair of damaged DNA.</text>
</comment>
<dbReference type="CDD" id="cd03241">
    <property type="entry name" value="ABC_RecN"/>
    <property type="match status" value="2"/>
</dbReference>
<feature type="domain" description="RecF/RecN/SMC N-terminal" evidence="11">
    <location>
        <begin position="1"/>
        <end position="507"/>
    </location>
</feature>
<keyword evidence="4" id="KW-0547">Nucleotide-binding</keyword>
<evidence type="ECO:0000313" key="12">
    <source>
        <dbReference type="EMBL" id="SHF92672.1"/>
    </source>
</evidence>
<keyword evidence="7 9" id="KW-0234">DNA repair</keyword>
<dbReference type="Proteomes" id="UP000184368">
    <property type="component" value="Unassembled WGS sequence"/>
</dbReference>
<dbReference type="SUPFAM" id="SSF52540">
    <property type="entry name" value="P-loop containing nucleoside triphosphate hydrolases"/>
    <property type="match status" value="1"/>
</dbReference>
<keyword evidence="13" id="KW-1185">Reference proteome</keyword>
<dbReference type="EMBL" id="FQUO01000014">
    <property type="protein sequence ID" value="SHF92672.1"/>
    <property type="molecule type" value="Genomic_DNA"/>
</dbReference>
<comment type="similarity">
    <text evidence="2 9">Belongs to the RecN family.</text>
</comment>
<evidence type="ECO:0000256" key="1">
    <source>
        <dbReference type="ARBA" id="ARBA00003618"/>
    </source>
</evidence>
<dbReference type="Gene3D" id="3.40.50.300">
    <property type="entry name" value="P-loop containing nucleotide triphosphate hydrolases"/>
    <property type="match status" value="2"/>
</dbReference>
<dbReference type="GO" id="GO:0006310">
    <property type="term" value="P:DNA recombination"/>
    <property type="evidence" value="ECO:0007669"/>
    <property type="project" value="InterPro"/>
</dbReference>
<dbReference type="AlphaFoldDB" id="A0A1M5FNB8"/>
<dbReference type="InterPro" id="IPR027417">
    <property type="entry name" value="P-loop_NTPase"/>
</dbReference>
<dbReference type="OrthoDB" id="9806954at2"/>
<dbReference type="PANTHER" id="PTHR11059">
    <property type="entry name" value="DNA REPAIR PROTEIN RECN"/>
    <property type="match status" value="1"/>
</dbReference>
<dbReference type="STRING" id="1302690.BUE76_18860"/>
<evidence type="ECO:0000256" key="6">
    <source>
        <dbReference type="ARBA" id="ARBA00022840"/>
    </source>
</evidence>
<evidence type="ECO:0000256" key="2">
    <source>
        <dbReference type="ARBA" id="ARBA00009441"/>
    </source>
</evidence>
<evidence type="ECO:0000259" key="11">
    <source>
        <dbReference type="Pfam" id="PF02463"/>
    </source>
</evidence>